<dbReference type="AlphaFoldDB" id="A0AAX2MBW6"/>
<name>A0AAX2MBW6_CHRVL</name>
<dbReference type="EMBL" id="UIGR01000001">
    <property type="protein sequence ID" value="SUX33361.1"/>
    <property type="molecule type" value="Genomic_DNA"/>
</dbReference>
<comment type="caution">
    <text evidence="1">The sequence shown here is derived from an EMBL/GenBank/DDBJ whole genome shotgun (WGS) entry which is preliminary data.</text>
</comment>
<sequence length="125" mass="14000">MADFDAFEVLGQRLTAATGARFARGVPDCRRRRIQFDLHRRQILVGIVFKQRPLFGGQRFALGAEAHAPEVSELEHQLLVLEFEGLNLQGLFGELPHHVLHPGDERRIGDVLGKSGKQIHCVIIS</sequence>
<evidence type="ECO:0000313" key="2">
    <source>
        <dbReference type="Proteomes" id="UP000254029"/>
    </source>
</evidence>
<gene>
    <name evidence="1" type="ORF">NCTC8684_02454</name>
</gene>
<accession>A0AAX2MBW6</accession>
<organism evidence="1 2">
    <name type="scientific">Chromobacterium violaceum</name>
    <dbReference type="NCBI Taxonomy" id="536"/>
    <lineage>
        <taxon>Bacteria</taxon>
        <taxon>Pseudomonadati</taxon>
        <taxon>Pseudomonadota</taxon>
        <taxon>Betaproteobacteria</taxon>
        <taxon>Neisseriales</taxon>
        <taxon>Chromobacteriaceae</taxon>
        <taxon>Chromobacterium</taxon>
    </lineage>
</organism>
<proteinExistence type="predicted"/>
<protein>
    <submittedName>
        <fullName evidence="1">Uncharacterized protein</fullName>
    </submittedName>
</protein>
<dbReference type="Proteomes" id="UP000254029">
    <property type="component" value="Unassembled WGS sequence"/>
</dbReference>
<reference evidence="1 2" key="1">
    <citation type="submission" date="2018-06" db="EMBL/GenBank/DDBJ databases">
        <authorList>
            <consortium name="Pathogen Informatics"/>
            <person name="Doyle S."/>
        </authorList>
    </citation>
    <scope>NUCLEOTIDE SEQUENCE [LARGE SCALE GENOMIC DNA]</scope>
    <source>
        <strain evidence="1 2">NCTC8684</strain>
    </source>
</reference>
<evidence type="ECO:0000313" key="1">
    <source>
        <dbReference type="EMBL" id="SUX33361.1"/>
    </source>
</evidence>